<organism evidence="3 4">
    <name type="scientific">Streptomyces reniochalinae</name>
    <dbReference type="NCBI Taxonomy" id="2250578"/>
    <lineage>
        <taxon>Bacteria</taxon>
        <taxon>Bacillati</taxon>
        <taxon>Actinomycetota</taxon>
        <taxon>Actinomycetes</taxon>
        <taxon>Kitasatosporales</taxon>
        <taxon>Streptomycetaceae</taxon>
        <taxon>Streptomyces</taxon>
    </lineage>
</organism>
<dbReference type="GO" id="GO:0003700">
    <property type="term" value="F:DNA-binding transcription factor activity"/>
    <property type="evidence" value="ECO:0007669"/>
    <property type="project" value="InterPro"/>
</dbReference>
<dbReference type="PROSITE" id="PS50995">
    <property type="entry name" value="HTH_MARR_2"/>
    <property type="match status" value="1"/>
</dbReference>
<accession>A0A367E7P3</accession>
<keyword evidence="4" id="KW-1185">Reference proteome</keyword>
<feature type="region of interest" description="Disordered" evidence="1">
    <location>
        <begin position="148"/>
        <end position="178"/>
    </location>
</feature>
<dbReference type="RefSeq" id="WP_114019069.1">
    <property type="nucleotide sequence ID" value="NZ_QOIM01000047.1"/>
</dbReference>
<evidence type="ECO:0000259" key="2">
    <source>
        <dbReference type="PROSITE" id="PS50995"/>
    </source>
</evidence>
<evidence type="ECO:0000313" key="3">
    <source>
        <dbReference type="EMBL" id="RCG13772.1"/>
    </source>
</evidence>
<evidence type="ECO:0000313" key="4">
    <source>
        <dbReference type="Proteomes" id="UP000253507"/>
    </source>
</evidence>
<dbReference type="InterPro" id="IPR036388">
    <property type="entry name" value="WH-like_DNA-bd_sf"/>
</dbReference>
<feature type="domain" description="HTH marR-type" evidence="2">
    <location>
        <begin position="16"/>
        <end position="150"/>
    </location>
</feature>
<dbReference type="InterPro" id="IPR036390">
    <property type="entry name" value="WH_DNA-bd_sf"/>
</dbReference>
<dbReference type="SMART" id="SM00347">
    <property type="entry name" value="HTH_MARR"/>
    <property type="match status" value="1"/>
</dbReference>
<gene>
    <name evidence="3" type="ORF">DQ392_31250</name>
</gene>
<reference evidence="3 4" key="1">
    <citation type="submission" date="2018-06" db="EMBL/GenBank/DDBJ databases">
        <title>Streptomyces reniochalinae sp. nov. and Streptomyces diacarnus sp. nov. from marine sponges.</title>
        <authorList>
            <person name="Li L."/>
        </authorList>
    </citation>
    <scope>NUCLEOTIDE SEQUENCE [LARGE SCALE GENOMIC DNA]</scope>
    <source>
        <strain evidence="3 4">LHW50302</strain>
    </source>
</reference>
<dbReference type="EMBL" id="QOIM01000047">
    <property type="protein sequence ID" value="RCG13772.1"/>
    <property type="molecule type" value="Genomic_DNA"/>
</dbReference>
<dbReference type="PANTHER" id="PTHR33164">
    <property type="entry name" value="TRANSCRIPTIONAL REGULATOR, MARR FAMILY"/>
    <property type="match status" value="1"/>
</dbReference>
<dbReference type="PANTHER" id="PTHR33164:SF94">
    <property type="entry name" value="TRANSCRIPTIONAL REGULATORY PROTEIN-RELATED"/>
    <property type="match status" value="1"/>
</dbReference>
<dbReference type="Pfam" id="PF01047">
    <property type="entry name" value="MarR"/>
    <property type="match status" value="1"/>
</dbReference>
<proteinExistence type="predicted"/>
<name>A0A367E7P3_9ACTN</name>
<dbReference type="InterPro" id="IPR039422">
    <property type="entry name" value="MarR/SlyA-like"/>
</dbReference>
<dbReference type="Proteomes" id="UP000253507">
    <property type="component" value="Unassembled WGS sequence"/>
</dbReference>
<sequence>MATGDRAGPEPGARDADAVTKAVMTASRLLVAVSARSLAAVQDQVTLPQFRLLVMLEQHGPGKLVGLAQQLGVNPSTATRMIDRLYASGLVDRQANPDNRRENLLALTEAGHRIVSEVTARRRAEIGAIVSRMEPEQRSALVEALTAFSEASEDTPTHPHGRDLYPLGWSEATPSVET</sequence>
<dbReference type="InterPro" id="IPR000835">
    <property type="entry name" value="HTH_MarR-typ"/>
</dbReference>
<protein>
    <submittedName>
        <fullName evidence="3">MarR family transcriptional regulator</fullName>
    </submittedName>
</protein>
<dbReference type="AlphaFoldDB" id="A0A367E7P3"/>
<comment type="caution">
    <text evidence="3">The sequence shown here is derived from an EMBL/GenBank/DDBJ whole genome shotgun (WGS) entry which is preliminary data.</text>
</comment>
<dbReference type="SUPFAM" id="SSF46785">
    <property type="entry name" value="Winged helix' DNA-binding domain"/>
    <property type="match status" value="1"/>
</dbReference>
<dbReference type="GO" id="GO:0006950">
    <property type="term" value="P:response to stress"/>
    <property type="evidence" value="ECO:0007669"/>
    <property type="project" value="TreeGrafter"/>
</dbReference>
<evidence type="ECO:0000256" key="1">
    <source>
        <dbReference type="SAM" id="MobiDB-lite"/>
    </source>
</evidence>
<dbReference type="OrthoDB" id="3573114at2"/>
<dbReference type="Gene3D" id="1.10.10.10">
    <property type="entry name" value="Winged helix-like DNA-binding domain superfamily/Winged helix DNA-binding domain"/>
    <property type="match status" value="1"/>
</dbReference>